<organism evidence="2 3">
    <name type="scientific">Halobacillus trueperi</name>
    <dbReference type="NCBI Taxonomy" id="156205"/>
    <lineage>
        <taxon>Bacteria</taxon>
        <taxon>Bacillati</taxon>
        <taxon>Bacillota</taxon>
        <taxon>Bacilli</taxon>
        <taxon>Bacillales</taxon>
        <taxon>Bacillaceae</taxon>
        <taxon>Halobacillus</taxon>
    </lineage>
</organism>
<accession>A0A3E0IYI0</accession>
<feature type="compositionally biased region" description="Basic and acidic residues" evidence="1">
    <location>
        <begin position="11"/>
        <end position="21"/>
    </location>
</feature>
<evidence type="ECO:0000256" key="1">
    <source>
        <dbReference type="SAM" id="MobiDB-lite"/>
    </source>
</evidence>
<reference evidence="2 3" key="1">
    <citation type="submission" date="2018-08" db="EMBL/GenBank/DDBJ databases">
        <title>Genome sequence of Halobacillus trueperi KCTC 3686.</title>
        <authorList>
            <person name="Cho K.H."/>
            <person name="Kwak M.-J."/>
            <person name="Kim B.-Y."/>
            <person name="Chun J."/>
        </authorList>
    </citation>
    <scope>NUCLEOTIDE SEQUENCE [LARGE SCALE GENOMIC DNA]</scope>
    <source>
        <strain evidence="2 3">KCTC 3686</strain>
    </source>
</reference>
<keyword evidence="3" id="KW-1185">Reference proteome</keyword>
<comment type="caution">
    <text evidence="2">The sequence shown here is derived from an EMBL/GenBank/DDBJ whole genome shotgun (WGS) entry which is preliminary data.</text>
</comment>
<gene>
    <name evidence="2" type="ORF">DYE48_20170</name>
</gene>
<feature type="compositionally biased region" description="Basic residues" evidence="1">
    <location>
        <begin position="1"/>
        <end position="10"/>
    </location>
</feature>
<feature type="compositionally biased region" description="Low complexity" evidence="1">
    <location>
        <begin position="22"/>
        <end position="31"/>
    </location>
</feature>
<feature type="region of interest" description="Disordered" evidence="1">
    <location>
        <begin position="1"/>
        <end position="38"/>
    </location>
</feature>
<feature type="non-terminal residue" evidence="2">
    <location>
        <position position="1"/>
    </location>
</feature>
<dbReference type="AlphaFoldDB" id="A0A3E0IYI0"/>
<evidence type="ECO:0000313" key="3">
    <source>
        <dbReference type="Proteomes" id="UP000256305"/>
    </source>
</evidence>
<name>A0A3E0IYI0_9BACI</name>
<sequence>GKKCLVRPHRAKLEEAHRAPAESESFPAAPSTQKHLETESSRILPVCLTWMEEKRCRSCGNGTLVNMKV</sequence>
<proteinExistence type="predicted"/>
<evidence type="ECO:0000313" key="2">
    <source>
        <dbReference type="EMBL" id="REJ05641.1"/>
    </source>
</evidence>
<dbReference type="Proteomes" id="UP000256305">
    <property type="component" value="Unassembled WGS sequence"/>
</dbReference>
<protein>
    <submittedName>
        <fullName evidence="2">Uncharacterized protein</fullName>
    </submittedName>
</protein>
<dbReference type="EMBL" id="QUAE01000035">
    <property type="protein sequence ID" value="REJ05641.1"/>
    <property type="molecule type" value="Genomic_DNA"/>
</dbReference>